<reference evidence="4" key="2">
    <citation type="journal article" date="2023" name="Science">
        <title>Genomic signatures of disease resistance in endangered staghorn corals.</title>
        <authorList>
            <person name="Vollmer S.V."/>
            <person name="Selwyn J.D."/>
            <person name="Despard B.A."/>
            <person name="Roesel C.L."/>
        </authorList>
    </citation>
    <scope>NUCLEOTIDE SEQUENCE</scope>
    <source>
        <strain evidence="4">K2</strain>
    </source>
</reference>
<keyword evidence="2" id="KW-0862">Zinc</keyword>
<sequence length="148" mass="15853">MLWMVQVSLSLLPCMTALLGQAHGAEIKTGEMKLVHSQVTGDLAERRGEAQRKFGNAKSISSAQYYGHQDREEYEIKARLDRYQGSSSLSSADLFGNDQRTSKAGASGSFSGADLSQLKDGVVRVTGKLSSMASGVIGTLQNRYSGSS</sequence>
<dbReference type="AlphaFoldDB" id="A0AAD9V7B2"/>
<gene>
    <name evidence="4" type="ORF">P5673_012959</name>
</gene>
<evidence type="ECO:0000256" key="1">
    <source>
        <dbReference type="ARBA" id="ARBA00022723"/>
    </source>
</evidence>
<comment type="caution">
    <text evidence="4">The sequence shown here is derived from an EMBL/GenBank/DDBJ whole genome shotgun (WGS) entry which is preliminary data.</text>
</comment>
<evidence type="ECO:0000256" key="2">
    <source>
        <dbReference type="ARBA" id="ARBA00022833"/>
    </source>
</evidence>
<accession>A0AAD9V7B2</accession>
<reference evidence="4" key="1">
    <citation type="journal article" date="2023" name="G3 (Bethesda)">
        <title>Whole genome assembly and annotation of the endangered Caribbean coral Acropora cervicornis.</title>
        <authorList>
            <person name="Selwyn J.D."/>
            <person name="Vollmer S.V."/>
        </authorList>
    </citation>
    <scope>NUCLEOTIDE SEQUENCE</scope>
    <source>
        <strain evidence="4">K2</strain>
    </source>
</reference>
<proteinExistence type="predicted"/>
<feature type="signal peptide" evidence="3">
    <location>
        <begin position="1"/>
        <end position="24"/>
    </location>
</feature>
<evidence type="ECO:0000313" key="5">
    <source>
        <dbReference type="Proteomes" id="UP001249851"/>
    </source>
</evidence>
<organism evidence="4 5">
    <name type="scientific">Acropora cervicornis</name>
    <name type="common">Staghorn coral</name>
    <dbReference type="NCBI Taxonomy" id="6130"/>
    <lineage>
        <taxon>Eukaryota</taxon>
        <taxon>Metazoa</taxon>
        <taxon>Cnidaria</taxon>
        <taxon>Anthozoa</taxon>
        <taxon>Hexacorallia</taxon>
        <taxon>Scleractinia</taxon>
        <taxon>Astrocoeniina</taxon>
        <taxon>Acroporidae</taxon>
        <taxon>Acropora</taxon>
    </lineage>
</organism>
<dbReference type="PANTHER" id="PTHR45686:SF4">
    <property type="entry name" value="ADP-RIBOSYLATION FACTOR GTPASE ACTIVATING PROTEIN 3, ISOFORM H"/>
    <property type="match status" value="1"/>
</dbReference>
<dbReference type="GO" id="GO:0046872">
    <property type="term" value="F:metal ion binding"/>
    <property type="evidence" value="ECO:0007669"/>
    <property type="project" value="UniProtKB-KW"/>
</dbReference>
<dbReference type="GO" id="GO:0048205">
    <property type="term" value="P:COPI coating of Golgi vesicle"/>
    <property type="evidence" value="ECO:0007669"/>
    <property type="project" value="TreeGrafter"/>
</dbReference>
<keyword evidence="5" id="KW-1185">Reference proteome</keyword>
<dbReference type="PANTHER" id="PTHR45686">
    <property type="entry name" value="ADP-RIBOSYLATION FACTOR GTPASE ACTIVATING PROTEIN 3, ISOFORM H-RELATED"/>
    <property type="match status" value="1"/>
</dbReference>
<evidence type="ECO:0000256" key="3">
    <source>
        <dbReference type="SAM" id="SignalP"/>
    </source>
</evidence>
<dbReference type="EMBL" id="JARQWQ010000024">
    <property type="protein sequence ID" value="KAK2563943.1"/>
    <property type="molecule type" value="Genomic_DNA"/>
</dbReference>
<dbReference type="GO" id="GO:0000139">
    <property type="term" value="C:Golgi membrane"/>
    <property type="evidence" value="ECO:0007669"/>
    <property type="project" value="GOC"/>
</dbReference>
<evidence type="ECO:0000313" key="4">
    <source>
        <dbReference type="EMBL" id="KAK2563943.1"/>
    </source>
</evidence>
<dbReference type="Proteomes" id="UP001249851">
    <property type="component" value="Unassembled WGS sequence"/>
</dbReference>
<feature type="chain" id="PRO_5041964660" evidence="3">
    <location>
        <begin position="25"/>
        <end position="148"/>
    </location>
</feature>
<name>A0AAD9V7B2_ACRCE</name>
<keyword evidence="3" id="KW-0732">Signal</keyword>
<protein>
    <submittedName>
        <fullName evidence="4">ADP-ribosylation factor GTPase-activating protein 3</fullName>
    </submittedName>
</protein>
<keyword evidence="1" id="KW-0479">Metal-binding</keyword>